<keyword evidence="9" id="KW-0812">Transmembrane</keyword>
<evidence type="ECO:0000259" key="10">
    <source>
        <dbReference type="PROSITE" id="PS51635"/>
    </source>
</evidence>
<evidence type="ECO:0000256" key="4">
    <source>
        <dbReference type="ARBA" id="ARBA00022827"/>
    </source>
</evidence>
<dbReference type="EMBL" id="VIFM01000031">
    <property type="protein sequence ID" value="TQF16028.1"/>
    <property type="molecule type" value="Genomic_DNA"/>
</dbReference>
<feature type="transmembrane region" description="Helical" evidence="9">
    <location>
        <begin position="35"/>
        <end position="54"/>
    </location>
</feature>
<feature type="compositionally biased region" description="Low complexity" evidence="8">
    <location>
        <begin position="144"/>
        <end position="155"/>
    </location>
</feature>
<feature type="active site" description="Nucleophile" evidence="7">
    <location>
        <position position="200"/>
    </location>
</feature>
<dbReference type="InterPro" id="IPR052542">
    <property type="entry name" value="Cholesterol_Oxidase"/>
</dbReference>
<keyword evidence="6 7" id="KW-0443">Lipid metabolism</keyword>
<dbReference type="GO" id="GO:0016491">
    <property type="term" value="F:oxidoreductase activity"/>
    <property type="evidence" value="ECO:0007669"/>
    <property type="project" value="UniProtKB-KW"/>
</dbReference>
<keyword evidence="7" id="KW-0378">Hydrolase</keyword>
<dbReference type="Proteomes" id="UP000315369">
    <property type="component" value="Unassembled WGS sequence"/>
</dbReference>
<dbReference type="Gene3D" id="3.40.1090.10">
    <property type="entry name" value="Cytosolic phospholipase A2 catalytic domain"/>
    <property type="match status" value="1"/>
</dbReference>
<comment type="cofactor">
    <cofactor evidence="1">
        <name>FAD</name>
        <dbReference type="ChEBI" id="CHEBI:57692"/>
    </cofactor>
</comment>
<feature type="region of interest" description="Disordered" evidence="8">
    <location>
        <begin position="1"/>
        <end position="22"/>
    </location>
</feature>
<keyword evidence="3" id="KW-0285">Flavoprotein</keyword>
<organism evidence="11 12">
    <name type="scientific">Myxococcus llanfairpwllgwyngyllgogerychwyrndrobwllllantysiliogogogochensis</name>
    <dbReference type="NCBI Taxonomy" id="2590453"/>
    <lineage>
        <taxon>Bacteria</taxon>
        <taxon>Pseudomonadati</taxon>
        <taxon>Myxococcota</taxon>
        <taxon>Myxococcia</taxon>
        <taxon>Myxococcales</taxon>
        <taxon>Cystobacterineae</taxon>
        <taxon>Myxococcaceae</taxon>
        <taxon>Myxococcus</taxon>
    </lineage>
</organism>
<accession>A0A540X471</accession>
<dbReference type="PANTHER" id="PTHR47470:SF1">
    <property type="entry name" value="FAD-DEPENDENT OXIDOREDUCTASE 2 FAD BINDING DOMAIN-CONTAINING PROTEIN"/>
    <property type="match status" value="1"/>
</dbReference>
<dbReference type="InterPro" id="IPR002641">
    <property type="entry name" value="PNPLA_dom"/>
</dbReference>
<comment type="caution">
    <text evidence="11">The sequence shown here is derived from an EMBL/GenBank/DDBJ whole genome shotgun (WGS) entry which is preliminary data.</text>
</comment>
<dbReference type="OrthoDB" id="2339873at2"/>
<feature type="active site" description="Proton acceptor" evidence="7">
    <location>
        <position position="324"/>
    </location>
</feature>
<evidence type="ECO:0000313" key="11">
    <source>
        <dbReference type="EMBL" id="TQF16028.1"/>
    </source>
</evidence>
<dbReference type="Pfam" id="PF01734">
    <property type="entry name" value="Patatin"/>
    <property type="match status" value="1"/>
</dbReference>
<keyword evidence="9" id="KW-0472">Membrane</keyword>
<comment type="similarity">
    <text evidence="2">Belongs to the GMC oxidoreductase family.</text>
</comment>
<dbReference type="GO" id="GO:0016787">
    <property type="term" value="F:hydrolase activity"/>
    <property type="evidence" value="ECO:0007669"/>
    <property type="project" value="UniProtKB-UniRule"/>
</dbReference>
<keyword evidence="9" id="KW-1133">Transmembrane helix</keyword>
<evidence type="ECO:0000256" key="3">
    <source>
        <dbReference type="ARBA" id="ARBA00022630"/>
    </source>
</evidence>
<feature type="domain" description="PNPLA" evidence="10">
    <location>
        <begin position="167"/>
        <end position="337"/>
    </location>
</feature>
<evidence type="ECO:0000256" key="8">
    <source>
        <dbReference type="SAM" id="MobiDB-lite"/>
    </source>
</evidence>
<dbReference type="AlphaFoldDB" id="A0A540X471"/>
<keyword evidence="4" id="KW-0274">FAD</keyword>
<evidence type="ECO:0000256" key="5">
    <source>
        <dbReference type="ARBA" id="ARBA00023002"/>
    </source>
</evidence>
<keyword evidence="5" id="KW-0560">Oxidoreductase</keyword>
<comment type="caution">
    <text evidence="7">Lacks conserved residue(s) required for the propagation of feature annotation.</text>
</comment>
<feature type="region of interest" description="Disordered" evidence="8">
    <location>
        <begin position="107"/>
        <end position="158"/>
    </location>
</feature>
<name>A0A540X471_9BACT</name>
<feature type="compositionally biased region" description="Low complexity" evidence="8">
    <location>
        <begin position="1"/>
        <end position="16"/>
    </location>
</feature>
<evidence type="ECO:0000256" key="2">
    <source>
        <dbReference type="ARBA" id="ARBA00010790"/>
    </source>
</evidence>
<protein>
    <submittedName>
        <fullName evidence="11">Patatin-like phospholipase family protein</fullName>
    </submittedName>
</protein>
<gene>
    <name evidence="11" type="ORF">FJV41_10685</name>
</gene>
<sequence>MPVEPSNPSRSPSPIRSPEKRDRQWRMQGPAWRRALAILSAILIAVAAELYLSVLVGRRLSMLLVLALVCLVGGVLVFGYLLLTERGAWEMSTRKAPWRWRREDGMRPEERALESSSPDGVAEARAEQVASSSEEDPRFSTQDGGETSSTATGAGFVDTPGPRKRALILIGGGLRAAWQAGAIRALEDADLGFHFADATSAGSLNLAMLLSGASPGEACARWRTLSVEDFLAHAVPRKTLDVLHVEPLGDPEKVLRRVFPHLGIDLGAIRASSLVEGTFHVCDFERKTDVAIPHRDLDRELLLAAISPPILMPPVERDGTLYTDALWTQDTHLLDAVRRGANELWVLWCLGNTPVYDDGLYEQYAYLVEMSTNGALFAQLRVIQDLNERIDAGEVVPGHQRPIAVHLIKPERPLALDPDLYAGRATAATLIDMGYSDTWRYLDVCGAQGLPLTPEMTRTTEPSPDLTFVESLTGLFSMGVTDPTQGALHPGAQPMTIHCTISVGDLDAFVSDVKCSARLVARLSFAPFGEDLPVRRGSFNIFRPSDAPSSRVMTYGLRFPHQGRDYFLEGTKVVDDRRGGDAWKGSTRLHCQLHAGMNAQGPVVGAGVLTLGVGQLLSLISSMQPARREGAGTTAMDRFGRFFLGPLWERYAPRAQWGSTREVVLEAHGPEEPRAQA</sequence>
<evidence type="ECO:0000256" key="6">
    <source>
        <dbReference type="ARBA" id="ARBA00023098"/>
    </source>
</evidence>
<dbReference type="GO" id="GO:0016042">
    <property type="term" value="P:lipid catabolic process"/>
    <property type="evidence" value="ECO:0007669"/>
    <property type="project" value="UniProtKB-UniRule"/>
</dbReference>
<dbReference type="InterPro" id="IPR016035">
    <property type="entry name" value="Acyl_Trfase/lysoPLipase"/>
</dbReference>
<evidence type="ECO:0000313" key="12">
    <source>
        <dbReference type="Proteomes" id="UP000315369"/>
    </source>
</evidence>
<dbReference type="PANTHER" id="PTHR47470">
    <property type="entry name" value="CHOLESTEROL OXIDASE"/>
    <property type="match status" value="1"/>
</dbReference>
<keyword evidence="7" id="KW-0442">Lipid degradation</keyword>
<feature type="transmembrane region" description="Helical" evidence="9">
    <location>
        <begin position="60"/>
        <end position="83"/>
    </location>
</feature>
<evidence type="ECO:0000256" key="7">
    <source>
        <dbReference type="PROSITE-ProRule" id="PRU01161"/>
    </source>
</evidence>
<reference evidence="11 12" key="1">
    <citation type="submission" date="2019-06" db="EMBL/GenBank/DDBJ databases">
        <authorList>
            <person name="Livingstone P."/>
            <person name="Whitworth D."/>
        </authorList>
    </citation>
    <scope>NUCLEOTIDE SEQUENCE [LARGE SCALE GENOMIC DNA]</scope>
    <source>
        <strain evidence="11 12">AM401</strain>
    </source>
</reference>
<keyword evidence="12" id="KW-1185">Reference proteome</keyword>
<evidence type="ECO:0000256" key="9">
    <source>
        <dbReference type="SAM" id="Phobius"/>
    </source>
</evidence>
<proteinExistence type="inferred from homology"/>
<dbReference type="PROSITE" id="PS51635">
    <property type="entry name" value="PNPLA"/>
    <property type="match status" value="1"/>
</dbReference>
<dbReference type="SUPFAM" id="SSF52151">
    <property type="entry name" value="FabD/lysophospholipase-like"/>
    <property type="match status" value="1"/>
</dbReference>
<evidence type="ECO:0000256" key="1">
    <source>
        <dbReference type="ARBA" id="ARBA00001974"/>
    </source>
</evidence>